<dbReference type="GO" id="GO:0003899">
    <property type="term" value="F:DNA-directed RNA polymerase activity"/>
    <property type="evidence" value="ECO:0007669"/>
    <property type="project" value="UniProtKB-EC"/>
</dbReference>
<dbReference type="InterPro" id="IPR007645">
    <property type="entry name" value="RNA_pol_Rpb2_3"/>
</dbReference>
<comment type="catalytic activity">
    <reaction evidence="5 7">
        <text>RNA(n) + a ribonucleoside 5'-triphosphate = RNA(n+1) + diphosphate</text>
        <dbReference type="Rhea" id="RHEA:21248"/>
        <dbReference type="Rhea" id="RHEA-COMP:14527"/>
        <dbReference type="Rhea" id="RHEA-COMP:17342"/>
        <dbReference type="ChEBI" id="CHEBI:33019"/>
        <dbReference type="ChEBI" id="CHEBI:61557"/>
        <dbReference type="ChEBI" id="CHEBI:140395"/>
        <dbReference type="EC" id="2.7.7.6"/>
    </reaction>
</comment>
<dbReference type="Pfam" id="PF04565">
    <property type="entry name" value="RNA_pol_Rpb2_3"/>
    <property type="match status" value="1"/>
</dbReference>
<name>A0A2M8KVM4_9BACT</name>
<dbReference type="InterPro" id="IPR015712">
    <property type="entry name" value="DNA-dir_RNA_pol_su2"/>
</dbReference>
<dbReference type="Gene3D" id="2.40.50.100">
    <property type="match status" value="1"/>
</dbReference>
<dbReference type="CDD" id="cd00653">
    <property type="entry name" value="RNA_pol_B_RPB2"/>
    <property type="match status" value="1"/>
</dbReference>
<comment type="caution">
    <text evidence="13">The sequence shown here is derived from an EMBL/GenBank/DDBJ whole genome shotgun (WGS) entry which is preliminary data.</text>
</comment>
<evidence type="ECO:0000313" key="14">
    <source>
        <dbReference type="Proteomes" id="UP000231569"/>
    </source>
</evidence>
<dbReference type="EC" id="2.7.7.6" evidence="7"/>
<comment type="similarity">
    <text evidence="6">Belongs to the RNA polymerase beta chain family.</text>
</comment>
<dbReference type="GO" id="GO:0006351">
    <property type="term" value="P:DNA-templated transcription"/>
    <property type="evidence" value="ECO:0007669"/>
    <property type="project" value="InterPro"/>
</dbReference>
<dbReference type="PROSITE" id="PS01166">
    <property type="entry name" value="RNA_POL_BETA"/>
    <property type="match status" value="1"/>
</dbReference>
<dbReference type="AlphaFoldDB" id="A0A2M8KVM4"/>
<feature type="domain" description="DNA-directed RNA polymerase beta subunit external 1" evidence="12">
    <location>
        <begin position="268"/>
        <end position="337"/>
    </location>
</feature>
<feature type="domain" description="RNA polymerase Rpb2" evidence="11">
    <location>
        <begin position="191"/>
        <end position="258"/>
    </location>
</feature>
<dbReference type="Gene3D" id="2.30.150.10">
    <property type="entry name" value="DNA-directed RNA polymerase, beta subunit, external 1 domain"/>
    <property type="match status" value="1"/>
</dbReference>
<dbReference type="Proteomes" id="UP000231569">
    <property type="component" value="Unassembled WGS sequence"/>
</dbReference>
<dbReference type="InterPro" id="IPR007120">
    <property type="entry name" value="DNA-dir_RNAP_su2_dom"/>
</dbReference>
<keyword evidence="1 7" id="KW-0240">DNA-directed RNA polymerase</keyword>
<accession>A0A2M8KVM4</accession>
<dbReference type="Gene3D" id="3.90.1100.10">
    <property type="match status" value="1"/>
</dbReference>
<dbReference type="NCBIfam" id="NF001616">
    <property type="entry name" value="PRK00405.1"/>
    <property type="match status" value="1"/>
</dbReference>
<dbReference type="Pfam" id="PF04560">
    <property type="entry name" value="RNA_pol_Rpb2_7"/>
    <property type="match status" value="1"/>
</dbReference>
<sequence>MTAQDIRSAFGDLDEAAYREYIEGTLNRDRTNSQEEAILELYKKIKPGETLVLDNAREAFENLFFNARRYSLAAVGRYKMNKKLGLRISDKQSLLTKDDLIAIIKYLISVAQTKKGFDNIDHLGNRRVRRVGELVGMYGVRVGMMRVERDTKGRMSLISAENEASPSQMINPRPLISALNSFLKTSQLSTILDQTNILSEIDNLRRLTVGGPGGITKNRASFSIRDISPSQYGRICPIRSPEGPNIGVVTYLALYARVNEFGFIEAPYRRVVQNKGKMQVTDEILYLPPDDEENHYITQSAVNQDDKGYITDARVPARYKGEFIEINVQKVEYIDVSPRQVVGLSASIIPFLQNNDASRALMGTHMQCQAVPLVKIEAPLVGTGMERAIALGGKRTIIAPEDGDVKYVDGEKLVYKGKSGKEYKYHIQKFVRTNKDVSFSQRPLVSNKESVKKNEVLIDGPNSDKGEIAIGQNLMVAYMAFDGLGYEDAIVVSERVVKEDLLTSITMEEFRADVVSTKLGPEEITRDIPNVREDLLSNLDKNGIVIVGSKVKGGDVLVGKVAPKGEKELTAEERLLKAIFGEKAKEVQDTSLTVPYGKSGTVVHIRELEEKRGASLEPGVLKRVIVQTAELRKIMVGDKLAGRHGNKGVVSRIVPVEDMPYMEDGTPIDVIISPLSVISRMNLGQLFETYIGMAAKKLGYKVAVPVFDEIEEDILVAEMKKAGLPADGKFTLYDGKSGEAYKNKIVVGYEYILKLAHMVKDKLHARSTGPYSLVSQQPLGGKAQMGGQRFGEMEVWALESHRAAHALQEMLTIKSDDIKGRNMAFEAIIKGLEIPEPSTPESFNVLLKELNALGLEVEKLH</sequence>
<comment type="function">
    <text evidence="7">DNA-dependent RNA polymerase catalyzes the transcription of DNA into RNA using the four ribonucleoside triphosphates as substrates.</text>
</comment>
<dbReference type="GO" id="GO:0000428">
    <property type="term" value="C:DNA-directed RNA polymerase complex"/>
    <property type="evidence" value="ECO:0007669"/>
    <property type="project" value="UniProtKB-KW"/>
</dbReference>
<keyword evidence="2 7" id="KW-0808">Transferase</keyword>
<dbReference type="SUPFAM" id="SSF64484">
    <property type="entry name" value="beta and beta-prime subunits of DNA dependent RNA-polymerase"/>
    <property type="match status" value="1"/>
</dbReference>
<organism evidence="13 14">
    <name type="scientific">Candidatus Roizmanbacteria bacterium CG10_big_fil_rev_8_21_14_0_10_45_7</name>
    <dbReference type="NCBI Taxonomy" id="1974854"/>
    <lineage>
        <taxon>Bacteria</taxon>
        <taxon>Candidatus Roizmaniibacteriota</taxon>
    </lineage>
</organism>
<dbReference type="Gene3D" id="3.90.1800.10">
    <property type="entry name" value="RNA polymerase alpha subunit dimerisation domain"/>
    <property type="match status" value="1"/>
</dbReference>
<dbReference type="GO" id="GO:0032549">
    <property type="term" value="F:ribonucleoside binding"/>
    <property type="evidence" value="ECO:0007669"/>
    <property type="project" value="InterPro"/>
</dbReference>
<dbReference type="InterPro" id="IPR014724">
    <property type="entry name" value="RNA_pol_RPB2_OB-fold"/>
</dbReference>
<dbReference type="Pfam" id="PF04561">
    <property type="entry name" value="RNA_pol_Rpb2_2"/>
    <property type="match status" value="1"/>
</dbReference>
<evidence type="ECO:0000256" key="4">
    <source>
        <dbReference type="ARBA" id="ARBA00023163"/>
    </source>
</evidence>
<keyword evidence="3 7" id="KW-0548">Nucleotidyltransferase</keyword>
<feature type="domain" description="DNA-directed RNA polymerase subunit 2 hybrid-binding" evidence="8">
    <location>
        <begin position="400"/>
        <end position="784"/>
    </location>
</feature>
<dbReference type="InterPro" id="IPR019462">
    <property type="entry name" value="DNA-dir_RNA_pol_bsu_external_1"/>
</dbReference>
<dbReference type="Pfam" id="PF10385">
    <property type="entry name" value="RNA_pol_Rpb2_45"/>
    <property type="match status" value="1"/>
</dbReference>
<evidence type="ECO:0000256" key="3">
    <source>
        <dbReference type="ARBA" id="ARBA00022695"/>
    </source>
</evidence>
<evidence type="ECO:0000256" key="1">
    <source>
        <dbReference type="ARBA" id="ARBA00022478"/>
    </source>
</evidence>
<dbReference type="EMBL" id="PFEE01000006">
    <property type="protein sequence ID" value="PJE63984.1"/>
    <property type="molecule type" value="Genomic_DNA"/>
</dbReference>
<feature type="domain" description="RNA polymerase Rpb2" evidence="9">
    <location>
        <begin position="786"/>
        <end position="858"/>
    </location>
</feature>
<proteinExistence type="inferred from homology"/>
<evidence type="ECO:0000256" key="2">
    <source>
        <dbReference type="ARBA" id="ARBA00022679"/>
    </source>
</evidence>
<evidence type="ECO:0000259" key="9">
    <source>
        <dbReference type="Pfam" id="PF04560"/>
    </source>
</evidence>
<evidence type="ECO:0000256" key="6">
    <source>
        <dbReference type="RuleBase" id="RU000434"/>
    </source>
</evidence>
<dbReference type="InterPro" id="IPR042107">
    <property type="entry name" value="DNA-dir_RNA_pol_bsu_ext_1_sf"/>
</dbReference>
<evidence type="ECO:0000259" key="12">
    <source>
        <dbReference type="Pfam" id="PF10385"/>
    </source>
</evidence>
<dbReference type="InterPro" id="IPR007121">
    <property type="entry name" value="RNA_pol_bsu_CS"/>
</dbReference>
<reference evidence="14" key="1">
    <citation type="submission" date="2017-09" db="EMBL/GenBank/DDBJ databases">
        <title>Depth-based differentiation of microbial function through sediment-hosted aquifers and enrichment of novel symbionts in the deep terrestrial subsurface.</title>
        <authorList>
            <person name="Probst A.J."/>
            <person name="Ladd B."/>
            <person name="Jarett J.K."/>
            <person name="Geller-Mcgrath D.E."/>
            <person name="Sieber C.M.K."/>
            <person name="Emerson J.B."/>
            <person name="Anantharaman K."/>
            <person name="Thomas B.C."/>
            <person name="Malmstrom R."/>
            <person name="Stieglmeier M."/>
            <person name="Klingl A."/>
            <person name="Woyke T."/>
            <person name="Ryan C.M."/>
            <person name="Banfield J.F."/>
        </authorList>
    </citation>
    <scope>NUCLEOTIDE SEQUENCE [LARGE SCALE GENOMIC DNA]</scope>
</reference>
<comment type="subunit">
    <text evidence="7">The RNAP catalytic core consists of 2 alpha, 1 beta, 1 beta' and 1 omega subunit. When a sigma factor is associated with the core the holoenzyme is formed, which can initiate transcription.</text>
</comment>
<dbReference type="InterPro" id="IPR007642">
    <property type="entry name" value="RNA_pol_Rpb2_2"/>
</dbReference>
<evidence type="ECO:0000259" key="10">
    <source>
        <dbReference type="Pfam" id="PF04561"/>
    </source>
</evidence>
<dbReference type="InterPro" id="IPR037033">
    <property type="entry name" value="DNA-dir_RNAP_su2_hyb_sf"/>
</dbReference>
<evidence type="ECO:0000256" key="5">
    <source>
        <dbReference type="ARBA" id="ARBA00048552"/>
    </source>
</evidence>
<dbReference type="Pfam" id="PF00562">
    <property type="entry name" value="RNA_pol_Rpb2_6"/>
    <property type="match status" value="1"/>
</dbReference>
<gene>
    <name evidence="13" type="ORF">COU89_00330</name>
</gene>
<dbReference type="InterPro" id="IPR007641">
    <property type="entry name" value="RNA_pol_Rpb2_7"/>
</dbReference>
<keyword evidence="4 7" id="KW-0804">Transcription</keyword>
<evidence type="ECO:0000256" key="7">
    <source>
        <dbReference type="RuleBase" id="RU363031"/>
    </source>
</evidence>
<evidence type="ECO:0000259" key="11">
    <source>
        <dbReference type="Pfam" id="PF04565"/>
    </source>
</evidence>
<dbReference type="GO" id="GO:0003677">
    <property type="term" value="F:DNA binding"/>
    <property type="evidence" value="ECO:0007669"/>
    <property type="project" value="InterPro"/>
</dbReference>
<feature type="domain" description="RNA polymerase Rpb2" evidence="10">
    <location>
        <begin position="20"/>
        <end position="129"/>
    </location>
</feature>
<dbReference type="Gene3D" id="2.40.50.150">
    <property type="match status" value="1"/>
</dbReference>
<evidence type="ECO:0000313" key="13">
    <source>
        <dbReference type="EMBL" id="PJE63984.1"/>
    </source>
</evidence>
<protein>
    <recommendedName>
        <fullName evidence="7">DNA-directed RNA polymerase subunit beta</fullName>
        <ecNumber evidence="7">2.7.7.6</ecNumber>
    </recommendedName>
</protein>
<dbReference type="Gene3D" id="2.40.270.10">
    <property type="entry name" value="DNA-directed RNA polymerase, subunit 2, domain 6"/>
    <property type="match status" value="1"/>
</dbReference>
<dbReference type="PANTHER" id="PTHR20856">
    <property type="entry name" value="DNA-DIRECTED RNA POLYMERASE I SUBUNIT 2"/>
    <property type="match status" value="1"/>
</dbReference>
<evidence type="ECO:0000259" key="8">
    <source>
        <dbReference type="Pfam" id="PF00562"/>
    </source>
</evidence>